<protein>
    <submittedName>
        <fullName evidence="1">Uncharacterized protein</fullName>
    </submittedName>
</protein>
<sequence length="253" mass="28494">MKQILSTSALHLSITRSEQRNFYHQHATQLQSEAAAGYNSILEKLDESNIVAAFLMSSLLGLHVFCDTFLFRDADFSHTLDALLGCMSLLRGVRVVIGNWWTYLLSSELDVILMDATSKHQRGIDNTFRNEDLERLISGADISDASRKIYRETIDELGHLFAMEAGLPEPEVGQSANMIFAWLVVAPQEYAELLSARRPEALIILSYYAVVLHHRRSFWAVGDAGKYLIDAIGTHLGRHWDAWLAWPRSMAAS</sequence>
<dbReference type="GO" id="GO:0001228">
    <property type="term" value="F:DNA-binding transcription activator activity, RNA polymerase II-specific"/>
    <property type="evidence" value="ECO:0007669"/>
    <property type="project" value="TreeGrafter"/>
</dbReference>
<dbReference type="PANTHER" id="PTHR47784:SF4">
    <property type="entry name" value="ZN(II)2CYS6 TRANSCRIPTION FACTOR (EUROFUNG)"/>
    <property type="match status" value="1"/>
</dbReference>
<dbReference type="PANTHER" id="PTHR47784">
    <property type="entry name" value="STEROL UPTAKE CONTROL PROTEIN 2"/>
    <property type="match status" value="1"/>
</dbReference>
<dbReference type="InterPro" id="IPR053157">
    <property type="entry name" value="Sterol_Uptake_Regulator"/>
</dbReference>
<name>A0AAN7T991_9EURO</name>
<reference evidence="1 2" key="1">
    <citation type="submission" date="2023-08" db="EMBL/GenBank/DDBJ databases">
        <title>Black Yeasts Isolated from many extreme environments.</title>
        <authorList>
            <person name="Coleine C."/>
            <person name="Stajich J.E."/>
            <person name="Selbmann L."/>
        </authorList>
    </citation>
    <scope>NUCLEOTIDE SEQUENCE [LARGE SCALE GENOMIC DNA]</scope>
    <source>
        <strain evidence="1 2">CCFEE 5910</strain>
    </source>
</reference>
<organism evidence="1 2">
    <name type="scientific">Lithohypha guttulata</name>
    <dbReference type="NCBI Taxonomy" id="1690604"/>
    <lineage>
        <taxon>Eukaryota</taxon>
        <taxon>Fungi</taxon>
        <taxon>Dikarya</taxon>
        <taxon>Ascomycota</taxon>
        <taxon>Pezizomycotina</taxon>
        <taxon>Eurotiomycetes</taxon>
        <taxon>Chaetothyriomycetidae</taxon>
        <taxon>Chaetothyriales</taxon>
        <taxon>Trichomeriaceae</taxon>
        <taxon>Lithohypha</taxon>
    </lineage>
</organism>
<keyword evidence="2" id="KW-1185">Reference proteome</keyword>
<dbReference type="EMBL" id="JAVRRJ010000001">
    <property type="protein sequence ID" value="KAK5091281.1"/>
    <property type="molecule type" value="Genomic_DNA"/>
</dbReference>
<evidence type="ECO:0000313" key="1">
    <source>
        <dbReference type="EMBL" id="KAK5091281.1"/>
    </source>
</evidence>
<comment type="caution">
    <text evidence="1">The sequence shown here is derived from an EMBL/GenBank/DDBJ whole genome shotgun (WGS) entry which is preliminary data.</text>
</comment>
<evidence type="ECO:0000313" key="2">
    <source>
        <dbReference type="Proteomes" id="UP001309876"/>
    </source>
</evidence>
<dbReference type="AlphaFoldDB" id="A0AAN7T991"/>
<gene>
    <name evidence="1" type="ORF">LTR05_001463</name>
</gene>
<proteinExistence type="predicted"/>
<accession>A0AAN7T991</accession>
<dbReference type="Proteomes" id="UP001309876">
    <property type="component" value="Unassembled WGS sequence"/>
</dbReference>